<dbReference type="OMA" id="MEFANNE"/>
<dbReference type="OrthoDB" id="301971at2759"/>
<feature type="transmembrane region" description="Helical" evidence="2">
    <location>
        <begin position="1455"/>
        <end position="1475"/>
    </location>
</feature>
<feature type="coiled-coil region" evidence="1">
    <location>
        <begin position="616"/>
        <end position="643"/>
    </location>
</feature>
<evidence type="ECO:0000256" key="1">
    <source>
        <dbReference type="SAM" id="Coils"/>
    </source>
</evidence>
<keyword evidence="1" id="KW-0175">Coiled coil</keyword>
<feature type="transmembrane region" description="Helical" evidence="2">
    <location>
        <begin position="198"/>
        <end position="220"/>
    </location>
</feature>
<feature type="transmembrane region" description="Helical" evidence="2">
    <location>
        <begin position="1495"/>
        <end position="1515"/>
    </location>
</feature>
<feature type="transmembrane region" description="Helical" evidence="2">
    <location>
        <begin position="101"/>
        <end position="122"/>
    </location>
</feature>
<feature type="transmembrane region" description="Helical" evidence="2">
    <location>
        <begin position="270"/>
        <end position="290"/>
    </location>
</feature>
<feature type="transmembrane region" description="Helical" evidence="2">
    <location>
        <begin position="549"/>
        <end position="573"/>
    </location>
</feature>
<name>A0A8S1SJE7_PAROT</name>
<feature type="transmembrane region" description="Helical" evidence="2">
    <location>
        <begin position="743"/>
        <end position="767"/>
    </location>
</feature>
<feature type="transmembrane region" description="Helical" evidence="2">
    <location>
        <begin position="1314"/>
        <end position="1333"/>
    </location>
</feature>
<feature type="transmembrane region" description="Helical" evidence="2">
    <location>
        <begin position="370"/>
        <end position="395"/>
    </location>
</feature>
<gene>
    <name evidence="3" type="ORF">POCTA_138.1.T0100502</name>
</gene>
<feature type="transmembrane region" description="Helical" evidence="2">
    <location>
        <begin position="1521"/>
        <end position="1538"/>
    </location>
</feature>
<evidence type="ECO:0008006" key="5">
    <source>
        <dbReference type="Google" id="ProtNLM"/>
    </source>
</evidence>
<feature type="transmembrane region" description="Helical" evidence="2">
    <location>
        <begin position="585"/>
        <end position="605"/>
    </location>
</feature>
<feature type="transmembrane region" description="Helical" evidence="2">
    <location>
        <begin position="1576"/>
        <end position="1597"/>
    </location>
</feature>
<keyword evidence="2" id="KW-0812">Transmembrane</keyword>
<keyword evidence="2" id="KW-0472">Membrane</keyword>
<feature type="transmembrane region" description="Helical" evidence="2">
    <location>
        <begin position="232"/>
        <end position="258"/>
    </location>
</feature>
<feature type="transmembrane region" description="Helical" evidence="2">
    <location>
        <begin position="496"/>
        <end position="518"/>
    </location>
</feature>
<feature type="transmembrane region" description="Helical" evidence="2">
    <location>
        <begin position="1406"/>
        <end position="1427"/>
    </location>
</feature>
<proteinExistence type="predicted"/>
<feature type="transmembrane region" description="Helical" evidence="2">
    <location>
        <begin position="339"/>
        <end position="358"/>
    </location>
</feature>
<feature type="transmembrane region" description="Helical" evidence="2">
    <location>
        <begin position="167"/>
        <end position="186"/>
    </location>
</feature>
<feature type="transmembrane region" description="Helical" evidence="2">
    <location>
        <begin position="1362"/>
        <end position="1385"/>
    </location>
</feature>
<evidence type="ECO:0000313" key="4">
    <source>
        <dbReference type="Proteomes" id="UP000683925"/>
    </source>
</evidence>
<feature type="transmembrane region" description="Helical" evidence="2">
    <location>
        <begin position="710"/>
        <end position="731"/>
    </location>
</feature>
<evidence type="ECO:0000256" key="2">
    <source>
        <dbReference type="SAM" id="Phobius"/>
    </source>
</evidence>
<keyword evidence="4" id="KW-1185">Reference proteome</keyword>
<accession>A0A8S1SJE7</accession>
<organism evidence="3 4">
    <name type="scientific">Paramecium octaurelia</name>
    <dbReference type="NCBI Taxonomy" id="43137"/>
    <lineage>
        <taxon>Eukaryota</taxon>
        <taxon>Sar</taxon>
        <taxon>Alveolata</taxon>
        <taxon>Ciliophora</taxon>
        <taxon>Intramacronucleata</taxon>
        <taxon>Oligohymenophorea</taxon>
        <taxon>Peniculida</taxon>
        <taxon>Parameciidae</taxon>
        <taxon>Paramecium</taxon>
    </lineage>
</organism>
<feature type="transmembrane region" description="Helical" evidence="2">
    <location>
        <begin position="669"/>
        <end position="689"/>
    </location>
</feature>
<feature type="transmembrane region" description="Helical" evidence="2">
    <location>
        <begin position="438"/>
        <end position="456"/>
    </location>
</feature>
<dbReference type="Proteomes" id="UP000683925">
    <property type="component" value="Unassembled WGS sequence"/>
</dbReference>
<sequence length="1706" mass="197806">MNQTNAQNESQLTPIEDDQNILLEQIKVPQIEKSFFINQIEYKYQGPDHPQIAELLELLDEKQRKPLSNQTLESFRQKILYYEQQFNKNCSFLDNMFQISFYHMLTIIVYMSIYFTYLASVISLKSDDMIVKNSTKLNIVQQLPEFGIMITSFALAIIVIKNQIILLLLFIFGCLFPGFYLFYVYLDVFDVNNSAINYDMVLFLSAFIISILNGIVVSVLQQIVETMYNQLMGAIFSSGWCLFIIYLLGFLIFTYVIGLDVITAEKVINYIINSLYIPIFVSIAFSYFMINTRLFDWPAGIIKIALDRVKVKILKQQIQKEEQQQSQKLVQITTFISKLVIYSIGAVYITMEIIFYILLASELKQSIVDYTAIITLSLELIIIPLYLFLGVFISVSDRKPQYTYLMVPLVIGAPIIFGFLKLGDYLEYEKDITNFTEILYYCPLFVNILWLSLTLMGLDKRRLFINSLGFVCFFIAIPIGVFLPLYNLYQYSSLQIIAYVFIVIGMIVLLLVLLYFFFQSLKAIKRAKELADQIIPTFDEFKYYNLTDLAFCINSVCFLLSYFIISYFFWYIFDQNNTATVTEGATMFAIMVITPLLFVLINIALGHRSLELTYEFAQDIKELQKLEQQKNRKRIQKRFYQNTAVCCGILVPLCLFIPISLLISDERASILFEALSIGVPVCFLIYKFLVTIKNQSISFEDFFQPFVSSLLWCCVIFPFGVIVPTLAVFFNNADSTFQFFAQGAVGLGLFVCMIGVTGTSLFLSLLLNREEFERKKREILKKVLELLKENHVLSDLSVVGILYMKYLNKLQIIYTKLNAIKNKGQKKKQKQQDFRELKQILTENLIQGEPINVIKYDGPDLEYDHKLVSKNVYQEYLTLLEQELLDKQKNIVKEQELTGCKKYLMDCLCCRCGLEEMNQLENQKNVEIIKLRDILNMDEDAGQIMNDLIPQFSSFYRIADESDTLLRKIECQPEDKQLLYKQKYKPVQEIKSEKTDSLNQIQIKKLNDKALGNIKSSDQYFSLQSSDQMIAEFMHEVFMEFANNEQGLEPSICFADLQQFCRLTELHFDLIDYEKYAKTIWINQTYSLNEVQFAGLIKGMIKDYDGDQFDNLKQLVLDHIYPQLITSMKSLMINFKYQNKKVLQTNKLKTNPFERQNFISNAVQAEFSKFDAIKVKQAYQDEISNQSRIYQNNSENKVAKLTKKQKEQQYDQSKYQIEQDYAFKLPCYKRCCYSCNNWLRVNLVEKYFPNLAAAQPKPKVDKNATLDHKRQRMPDWKLVAKLTIDTLFEATEEYENNLANQQQKSIEFKPTSSNILALIFKLYDMYSLASVAYNPQVGWFGSTSISGSDTISGSAFYDSYDFFFYFSLGIAILYGLLGSLSLNAVQKNTFGQDENGNLARFPHIQFILPRVISILSGFFMTVMRTFMDAYICDYGDLPYKFARNTSIECLSTNHYIYMGFGLIGVGIYYPLSTYLQPTFQFSDHSLDLKYKSTYIIIYVQAKLLIMGLSSFFNTFDSSFEYQMLFSIGILVIVLGFHFKMEPCFVKWYNLIEQMLILIIIFIYTGAVIIMMTGNNIIGIIFTVVAILIGFLSIAFYIKISVYRTLNTTRVTPQDNLQIIETRPIPEESRLNIYDLIAESQFAQQSQKKIKNKKTNLTPDQEQYPNFDMTVGGNNQSSNSQELIKIKEEINMEPISVNKSNLSKLRL</sequence>
<dbReference type="EMBL" id="CAJJDP010000009">
    <property type="protein sequence ID" value="CAD8139586.1"/>
    <property type="molecule type" value="Genomic_DNA"/>
</dbReference>
<feature type="transmembrane region" description="Helical" evidence="2">
    <location>
        <begin position="402"/>
        <end position="423"/>
    </location>
</feature>
<feature type="transmembrane region" description="Helical" evidence="2">
    <location>
        <begin position="142"/>
        <end position="160"/>
    </location>
</feature>
<feature type="transmembrane region" description="Helical" evidence="2">
    <location>
        <begin position="1550"/>
        <end position="1570"/>
    </location>
</feature>
<evidence type="ECO:0000313" key="3">
    <source>
        <dbReference type="EMBL" id="CAD8139586.1"/>
    </source>
</evidence>
<comment type="caution">
    <text evidence="3">The sequence shown here is derived from an EMBL/GenBank/DDBJ whole genome shotgun (WGS) entry which is preliminary data.</text>
</comment>
<reference evidence="3" key="1">
    <citation type="submission" date="2021-01" db="EMBL/GenBank/DDBJ databases">
        <authorList>
            <consortium name="Genoscope - CEA"/>
            <person name="William W."/>
        </authorList>
    </citation>
    <scope>NUCLEOTIDE SEQUENCE</scope>
</reference>
<protein>
    <recommendedName>
        <fullName evidence="5">Transmembrane protein</fullName>
    </recommendedName>
</protein>
<feature type="transmembrane region" description="Helical" evidence="2">
    <location>
        <begin position="463"/>
        <end position="484"/>
    </location>
</feature>
<feature type="transmembrane region" description="Helical" evidence="2">
    <location>
        <begin position="639"/>
        <end position="663"/>
    </location>
</feature>
<keyword evidence="2" id="KW-1133">Transmembrane helix</keyword>